<accession>A0ABT5B2V6</accession>
<dbReference type="Proteomes" id="UP001217838">
    <property type="component" value="Unassembled WGS sequence"/>
</dbReference>
<gene>
    <name evidence="1" type="ORF">POL58_10010</name>
</gene>
<sequence>MIIQEYIGRALGLSLAPIAFLASAIRRDTIFHPDGVIYRADVRNTAKDPLLKPLAHRLAGTALVRLSGALWSWPAGRRRPDVLGIALRVRGNKEVTPRLLPGDQDLLFVTASSMFGVAVTALATDTGDYLDNRYYHTLVPYHLAGVGRVYLRLVPAKPAPAGADRNQRLALAAAQGKAELELELQAPDLSDDSWRPLATVELREQLELENDAIAFHPGTSAMGLMPVGLLQAMRPAIYAASRTGARLTRL</sequence>
<evidence type="ECO:0000313" key="2">
    <source>
        <dbReference type="Proteomes" id="UP001217838"/>
    </source>
</evidence>
<protein>
    <submittedName>
        <fullName evidence="1">Uncharacterized protein</fullName>
    </submittedName>
</protein>
<dbReference type="EMBL" id="JAQNDN010000003">
    <property type="protein sequence ID" value="MDC0668073.1"/>
    <property type="molecule type" value="Genomic_DNA"/>
</dbReference>
<name>A0ABT5B2V6_9BACT</name>
<dbReference type="RefSeq" id="WP_271996832.1">
    <property type="nucleotide sequence ID" value="NZ_JAQNDN010000003.1"/>
</dbReference>
<evidence type="ECO:0000313" key="1">
    <source>
        <dbReference type="EMBL" id="MDC0668073.1"/>
    </source>
</evidence>
<organism evidence="1 2">
    <name type="scientific">Nannocystis radixulma</name>
    <dbReference type="NCBI Taxonomy" id="2995305"/>
    <lineage>
        <taxon>Bacteria</taxon>
        <taxon>Pseudomonadati</taxon>
        <taxon>Myxococcota</taxon>
        <taxon>Polyangia</taxon>
        <taxon>Nannocystales</taxon>
        <taxon>Nannocystaceae</taxon>
        <taxon>Nannocystis</taxon>
    </lineage>
</organism>
<keyword evidence="2" id="KW-1185">Reference proteome</keyword>
<reference evidence="1 2" key="1">
    <citation type="submission" date="2022-11" db="EMBL/GenBank/DDBJ databases">
        <title>Minimal conservation of predation-associated metabolite biosynthetic gene clusters underscores biosynthetic potential of Myxococcota including descriptions for ten novel species: Archangium lansinium sp. nov., Myxococcus landrumus sp. nov., Nannocystis bai.</title>
        <authorList>
            <person name="Ahearne A."/>
            <person name="Stevens C."/>
            <person name="Dowd S."/>
        </authorList>
    </citation>
    <scope>NUCLEOTIDE SEQUENCE [LARGE SCALE GENOMIC DNA]</scope>
    <source>
        <strain evidence="1 2">NCELM</strain>
    </source>
</reference>
<proteinExistence type="predicted"/>
<comment type="caution">
    <text evidence="1">The sequence shown here is derived from an EMBL/GenBank/DDBJ whole genome shotgun (WGS) entry which is preliminary data.</text>
</comment>